<dbReference type="Proteomes" id="UP001231649">
    <property type="component" value="Chromosome 13"/>
</dbReference>
<gene>
    <name evidence="1" type="ORF">PYW08_002868</name>
</gene>
<dbReference type="EMBL" id="CM056789">
    <property type="protein sequence ID" value="KAJ8718631.1"/>
    <property type="molecule type" value="Genomic_DNA"/>
</dbReference>
<reference evidence="1" key="1">
    <citation type="submission" date="2023-03" db="EMBL/GenBank/DDBJ databases">
        <title>Chromosome-level genomes of two armyworms, Mythimna separata and Mythimna loreyi, provide insights into the biosynthesis and reception of sex pheromones.</title>
        <authorList>
            <person name="Zhao H."/>
        </authorList>
    </citation>
    <scope>NUCLEOTIDE SEQUENCE</scope>
    <source>
        <strain evidence="1">BeijingLab</strain>
    </source>
</reference>
<name>A0ACC2QJ97_9NEOP</name>
<sequence length="260" mass="29663">MINCIYEGPHVTLEVLIKSCFCRCLGIPKSVMENFEFSSKSDTTRTTTFNGSQFYGVYKDAEFLRIDANVEKLLGQGYELRKRLNSVEPGKTLIVEGMNLERNTPLLIKKTAKNITVEDYEFTYNRLVALAAGYAYENRKKFPNIQSSEAKVLGLVWDQNNNDKCKLYLSAVSGTEHMIDQFSFWPLLCGLRKFQLKKMPVELVVKMGKIKNSEGETMAKVMKNNLVTAKRIWLMFAGASLRDLQTLIDDTPELKKLFHG</sequence>
<keyword evidence="2" id="KW-1185">Reference proteome</keyword>
<protein>
    <submittedName>
        <fullName evidence="1">Uncharacterized protein</fullName>
    </submittedName>
</protein>
<comment type="caution">
    <text evidence="1">The sequence shown here is derived from an EMBL/GenBank/DDBJ whole genome shotgun (WGS) entry which is preliminary data.</text>
</comment>
<proteinExistence type="predicted"/>
<evidence type="ECO:0000313" key="1">
    <source>
        <dbReference type="EMBL" id="KAJ8718631.1"/>
    </source>
</evidence>
<accession>A0ACC2QJ97</accession>
<organism evidence="1 2">
    <name type="scientific">Mythimna loreyi</name>
    <dbReference type="NCBI Taxonomy" id="667449"/>
    <lineage>
        <taxon>Eukaryota</taxon>
        <taxon>Metazoa</taxon>
        <taxon>Ecdysozoa</taxon>
        <taxon>Arthropoda</taxon>
        <taxon>Hexapoda</taxon>
        <taxon>Insecta</taxon>
        <taxon>Pterygota</taxon>
        <taxon>Neoptera</taxon>
        <taxon>Endopterygota</taxon>
        <taxon>Lepidoptera</taxon>
        <taxon>Glossata</taxon>
        <taxon>Ditrysia</taxon>
        <taxon>Noctuoidea</taxon>
        <taxon>Noctuidae</taxon>
        <taxon>Noctuinae</taxon>
        <taxon>Hadenini</taxon>
        <taxon>Mythimna</taxon>
    </lineage>
</organism>
<evidence type="ECO:0000313" key="2">
    <source>
        <dbReference type="Proteomes" id="UP001231649"/>
    </source>
</evidence>